<reference evidence="2 3" key="1">
    <citation type="journal article" date="2001" name="Nucleic Acids Res.">
        <title>The complete genome sequence of the murine respiratory pathogen Mycoplasma pulmonis.</title>
        <authorList>
            <person name="Chambaud I."/>
            <person name="Heilig R."/>
            <person name="Ferris S."/>
            <person name="Barbe V."/>
            <person name="Samson D."/>
            <person name="Galisson F."/>
            <person name="Moszer I."/>
            <person name="Dybvig K."/>
            <person name="Wroblewski H."/>
            <person name="Viari A."/>
            <person name="Rocha E.P.C."/>
            <person name="Blanchard A."/>
        </authorList>
    </citation>
    <scope>NUCLEOTIDE SEQUENCE [LARGE SCALE GENOMIC DNA]</scope>
    <source>
        <strain evidence="2 3">UAB CTIP</strain>
    </source>
</reference>
<evidence type="ECO:0000313" key="2">
    <source>
        <dbReference type="EMBL" id="CAC13507.1"/>
    </source>
</evidence>
<dbReference type="STRING" id="272635.gene:17576925"/>
<keyword evidence="1" id="KW-0812">Transmembrane</keyword>
<dbReference type="EMBL" id="AL445564">
    <property type="protein sequence ID" value="CAC13507.1"/>
    <property type="molecule type" value="Genomic_DNA"/>
</dbReference>
<gene>
    <name evidence="2" type="ordered locus">MYPU_3340</name>
</gene>
<evidence type="ECO:0000256" key="1">
    <source>
        <dbReference type="SAM" id="Phobius"/>
    </source>
</evidence>
<dbReference type="PIR" id="F90553">
    <property type="entry name" value="F90553"/>
</dbReference>
<feature type="transmembrane region" description="Helical" evidence="1">
    <location>
        <begin position="139"/>
        <end position="158"/>
    </location>
</feature>
<protein>
    <submittedName>
        <fullName evidence="2">Uncharacterized protein</fullName>
    </submittedName>
</protein>
<dbReference type="RefSeq" id="WP_010925138.1">
    <property type="nucleotide sequence ID" value="NC_002771.1"/>
</dbReference>
<feature type="transmembrane region" description="Helical" evidence="1">
    <location>
        <begin position="104"/>
        <end position="127"/>
    </location>
</feature>
<dbReference type="AlphaFoldDB" id="Q98QM7"/>
<feature type="transmembrane region" description="Helical" evidence="1">
    <location>
        <begin position="248"/>
        <end position="275"/>
    </location>
</feature>
<accession>Q98QM7</accession>
<sequence length="276" mass="33481">MSKKNRTTLDEKMEELKRKLEIFENSNFVEKGQWAHQPDSLKRYKNPNKAKISNWKNKEDFYSDYKNSSPKNKEQLYSMTKRVVFLNENHKETFFKKVLSKKNFLLTLWITSIFLIFFAISLSLWIILKKDVEKTAPVYLLTSFFVLIALLLSFYFLFKQMKILYFKNSFYKNYFGKWYSFKNPKFEFSKEKELLEFLSHQKAPDEFEDLFSHQDWLNFQVLFFREYFFFDGINPNYKYKMKFSILSIWFMTLIALIIIFFILGTLFLILAIISIA</sequence>
<evidence type="ECO:0000313" key="3">
    <source>
        <dbReference type="Proteomes" id="UP000000528"/>
    </source>
</evidence>
<organism evidence="3">
    <name type="scientific">Mycoplasmopsis pulmonis (strain UAB CTIP)</name>
    <name type="common">Mycoplasma pulmonis</name>
    <dbReference type="NCBI Taxonomy" id="272635"/>
    <lineage>
        <taxon>Bacteria</taxon>
        <taxon>Bacillati</taxon>
        <taxon>Mycoplasmatota</taxon>
        <taxon>Mycoplasmoidales</taxon>
        <taxon>Metamycoplasmataceae</taxon>
        <taxon>Mycoplasmopsis</taxon>
    </lineage>
</organism>
<proteinExistence type="predicted"/>
<dbReference type="HOGENOM" id="CLU_1007690_0_0_14"/>
<dbReference type="BioCyc" id="MPUL272635:G1GT6-334-MONOMER"/>
<keyword evidence="1" id="KW-1133">Transmembrane helix</keyword>
<name>Q98QM7_MYCPU</name>
<keyword evidence="3" id="KW-1185">Reference proteome</keyword>
<keyword evidence="1" id="KW-0472">Membrane</keyword>
<dbReference type="KEGG" id="mpu:MYPU_3340"/>
<dbReference type="Proteomes" id="UP000000528">
    <property type="component" value="Chromosome"/>
</dbReference>